<dbReference type="GO" id="GO:0009432">
    <property type="term" value="P:SOS response"/>
    <property type="evidence" value="ECO:0007669"/>
    <property type="project" value="UniProtKB-UniRule"/>
</dbReference>
<evidence type="ECO:0000256" key="11">
    <source>
        <dbReference type="ARBA" id="ARBA00023236"/>
    </source>
</evidence>
<evidence type="ECO:0000256" key="13">
    <source>
        <dbReference type="RuleBase" id="RU000578"/>
    </source>
</evidence>
<protein>
    <recommendedName>
        <fullName evidence="3 12">DNA replication and repair protein RecF</fullName>
    </recommendedName>
</protein>
<dbReference type="InterPro" id="IPR027417">
    <property type="entry name" value="P-loop_NTPase"/>
</dbReference>
<dbReference type="HAMAP" id="MF_00365">
    <property type="entry name" value="RecF"/>
    <property type="match status" value="1"/>
</dbReference>
<dbReference type="PROSITE" id="PS00617">
    <property type="entry name" value="RECF_1"/>
    <property type="match status" value="1"/>
</dbReference>
<keyword evidence="7 12" id="KW-0227">DNA damage</keyword>
<evidence type="ECO:0000256" key="4">
    <source>
        <dbReference type="ARBA" id="ARBA00022490"/>
    </source>
</evidence>
<proteinExistence type="inferred from homology"/>
<dbReference type="GO" id="GO:0003697">
    <property type="term" value="F:single-stranded DNA binding"/>
    <property type="evidence" value="ECO:0007669"/>
    <property type="project" value="UniProtKB-UniRule"/>
</dbReference>
<gene>
    <name evidence="12" type="primary">recF</name>
    <name evidence="15" type="ordered locus">Acear_0004</name>
</gene>
<evidence type="ECO:0000256" key="8">
    <source>
        <dbReference type="ARBA" id="ARBA00022840"/>
    </source>
</evidence>
<dbReference type="GO" id="GO:0005737">
    <property type="term" value="C:cytoplasm"/>
    <property type="evidence" value="ECO:0007669"/>
    <property type="project" value="UniProtKB-SubCell"/>
</dbReference>
<dbReference type="GO" id="GO:0000731">
    <property type="term" value="P:DNA synthesis involved in DNA repair"/>
    <property type="evidence" value="ECO:0007669"/>
    <property type="project" value="TreeGrafter"/>
</dbReference>
<comment type="subcellular location">
    <subcellularLocation>
        <location evidence="1 12 13">Cytoplasm</location>
    </subcellularLocation>
</comment>
<evidence type="ECO:0000256" key="6">
    <source>
        <dbReference type="ARBA" id="ARBA00022741"/>
    </source>
</evidence>
<evidence type="ECO:0000256" key="9">
    <source>
        <dbReference type="ARBA" id="ARBA00023125"/>
    </source>
</evidence>
<feature type="binding site" evidence="12">
    <location>
        <begin position="30"/>
        <end position="37"/>
    </location>
    <ligand>
        <name>ATP</name>
        <dbReference type="ChEBI" id="CHEBI:30616"/>
    </ligand>
</feature>
<dbReference type="Gene3D" id="1.20.1050.90">
    <property type="entry name" value="RecF/RecN/SMC, N-terminal domain"/>
    <property type="match status" value="1"/>
</dbReference>
<dbReference type="eggNOG" id="COG1195">
    <property type="taxonomic scope" value="Bacteria"/>
</dbReference>
<keyword evidence="8 12" id="KW-0067">ATP-binding</keyword>
<evidence type="ECO:0000256" key="7">
    <source>
        <dbReference type="ARBA" id="ARBA00022763"/>
    </source>
</evidence>
<dbReference type="GO" id="GO:0006302">
    <property type="term" value="P:double-strand break repair"/>
    <property type="evidence" value="ECO:0007669"/>
    <property type="project" value="TreeGrafter"/>
</dbReference>
<dbReference type="STRING" id="574087.Acear_0004"/>
<evidence type="ECO:0000256" key="5">
    <source>
        <dbReference type="ARBA" id="ARBA00022705"/>
    </source>
</evidence>
<dbReference type="Gene3D" id="3.40.50.300">
    <property type="entry name" value="P-loop containing nucleotide triphosphate hydrolases"/>
    <property type="match status" value="1"/>
</dbReference>
<dbReference type="OrthoDB" id="9803889at2"/>
<evidence type="ECO:0000313" key="15">
    <source>
        <dbReference type="EMBL" id="ADL11556.1"/>
    </source>
</evidence>
<evidence type="ECO:0000256" key="2">
    <source>
        <dbReference type="ARBA" id="ARBA00008016"/>
    </source>
</evidence>
<name>D9QSA0_ACEAZ</name>
<dbReference type="AlphaFoldDB" id="D9QSA0"/>
<dbReference type="SUPFAM" id="SSF52540">
    <property type="entry name" value="P-loop containing nucleoside triphosphate hydrolases"/>
    <property type="match status" value="1"/>
</dbReference>
<keyword evidence="5 12" id="KW-0235">DNA replication</keyword>
<keyword evidence="4 12" id="KW-0963">Cytoplasm</keyword>
<dbReference type="InterPro" id="IPR018078">
    <property type="entry name" value="DNA-binding_RecF_CS"/>
</dbReference>
<dbReference type="GO" id="GO:0005524">
    <property type="term" value="F:ATP binding"/>
    <property type="evidence" value="ECO:0007669"/>
    <property type="project" value="UniProtKB-UniRule"/>
</dbReference>
<comment type="similarity">
    <text evidence="2 12 13">Belongs to the RecF family.</text>
</comment>
<evidence type="ECO:0000256" key="1">
    <source>
        <dbReference type="ARBA" id="ARBA00004496"/>
    </source>
</evidence>
<evidence type="ECO:0000259" key="14">
    <source>
        <dbReference type="Pfam" id="PF02463"/>
    </source>
</evidence>
<dbReference type="NCBIfam" id="TIGR00611">
    <property type="entry name" value="recf"/>
    <property type="match status" value="1"/>
</dbReference>
<dbReference type="Proteomes" id="UP000001661">
    <property type="component" value="Chromosome"/>
</dbReference>
<dbReference type="CDD" id="cd03242">
    <property type="entry name" value="ABC_RecF"/>
    <property type="match status" value="1"/>
</dbReference>
<dbReference type="PANTHER" id="PTHR32182:SF0">
    <property type="entry name" value="DNA REPLICATION AND REPAIR PROTEIN RECF"/>
    <property type="match status" value="1"/>
</dbReference>
<sequence>MYLTNLFLKNFRNYHTLELKLNRNLNIFIGDNAEGKTNILEAIYLLSTGDSHRTNITSEMVNWQQDSFYISSLVNRKEQEFKIEFLFKNRKKEVKINDNKLQKLEDLLGYINAIIFSPEDLELVKGSPSKRRKFINLEISQVNSYYYHNLQEYRRIVKQRNNLLKEIREGKSSKDMLVVWNQQLIELGSKIITKRLNALDKLSILARLMHRKITDGLETLELSYQSSLDLNGNNSTTEEIETVFTKKLKANQQKEIDRGVSIFGPHRDDIIFEINDINTRKFGSQGQQRTAALALKLAELEFMKSEIGEYPILLLDDVFSELDNNRQQYLLKVIENRIQTFITSTEINRLHKLEKNKNIYQVKGGKVMKTKYDG</sequence>
<evidence type="ECO:0000256" key="12">
    <source>
        <dbReference type="HAMAP-Rule" id="MF_00365"/>
    </source>
</evidence>
<evidence type="ECO:0000256" key="3">
    <source>
        <dbReference type="ARBA" id="ARBA00020170"/>
    </source>
</evidence>
<keyword evidence="11 12" id="KW-0742">SOS response</keyword>
<dbReference type="GO" id="GO:0006260">
    <property type="term" value="P:DNA replication"/>
    <property type="evidence" value="ECO:0007669"/>
    <property type="project" value="UniProtKB-UniRule"/>
</dbReference>
<dbReference type="PANTHER" id="PTHR32182">
    <property type="entry name" value="DNA REPLICATION AND REPAIR PROTEIN RECF"/>
    <property type="match status" value="1"/>
</dbReference>
<dbReference type="InterPro" id="IPR003395">
    <property type="entry name" value="RecF/RecN/SMC_N"/>
</dbReference>
<dbReference type="RefSeq" id="WP_013277003.1">
    <property type="nucleotide sequence ID" value="NC_014378.1"/>
</dbReference>
<evidence type="ECO:0000256" key="10">
    <source>
        <dbReference type="ARBA" id="ARBA00023204"/>
    </source>
</evidence>
<dbReference type="PROSITE" id="PS00618">
    <property type="entry name" value="RECF_2"/>
    <property type="match status" value="1"/>
</dbReference>
<keyword evidence="16" id="KW-1185">Reference proteome</keyword>
<organism evidence="15 16">
    <name type="scientific">Acetohalobium arabaticum (strain ATCC 49924 / DSM 5501 / Z-7288)</name>
    <dbReference type="NCBI Taxonomy" id="574087"/>
    <lineage>
        <taxon>Bacteria</taxon>
        <taxon>Bacillati</taxon>
        <taxon>Bacillota</taxon>
        <taxon>Clostridia</taxon>
        <taxon>Halanaerobiales</taxon>
        <taxon>Halobacteroidaceae</taxon>
        <taxon>Acetohalobium</taxon>
    </lineage>
</organism>
<accession>D9QSA0</accession>
<evidence type="ECO:0000313" key="16">
    <source>
        <dbReference type="Proteomes" id="UP000001661"/>
    </source>
</evidence>
<dbReference type="EMBL" id="CP002105">
    <property type="protein sequence ID" value="ADL11556.1"/>
    <property type="molecule type" value="Genomic_DNA"/>
</dbReference>
<dbReference type="KEGG" id="aar:Acear_0004"/>
<dbReference type="HOGENOM" id="CLU_040267_0_1_9"/>
<feature type="domain" description="RecF/RecN/SMC N-terminal" evidence="14">
    <location>
        <begin position="2"/>
        <end position="365"/>
    </location>
</feature>
<dbReference type="Pfam" id="PF02463">
    <property type="entry name" value="SMC_N"/>
    <property type="match status" value="1"/>
</dbReference>
<dbReference type="InterPro" id="IPR001238">
    <property type="entry name" value="DNA-binding_RecF"/>
</dbReference>
<keyword evidence="9 12" id="KW-0238">DNA-binding</keyword>
<keyword evidence="10 12" id="KW-0234">DNA repair</keyword>
<keyword evidence="6 12" id="KW-0547">Nucleotide-binding</keyword>
<comment type="function">
    <text evidence="12 13">The RecF protein is involved in DNA metabolism; it is required for DNA replication and normal SOS inducibility. RecF binds preferentially to single-stranded, linear DNA. It also seems to bind ATP.</text>
</comment>
<reference evidence="15 16" key="1">
    <citation type="journal article" date="2010" name="Stand. Genomic Sci.">
        <title>Complete genome sequence of Acetohalobium arabaticum type strain (Z-7288).</title>
        <authorList>
            <person name="Sikorski J."/>
            <person name="Lapidus A."/>
            <person name="Chertkov O."/>
            <person name="Lucas S."/>
            <person name="Copeland A."/>
            <person name="Glavina Del Rio T."/>
            <person name="Nolan M."/>
            <person name="Tice H."/>
            <person name="Cheng J.F."/>
            <person name="Han C."/>
            <person name="Brambilla E."/>
            <person name="Pitluck S."/>
            <person name="Liolios K."/>
            <person name="Ivanova N."/>
            <person name="Mavromatis K."/>
            <person name="Mikhailova N."/>
            <person name="Pati A."/>
            <person name="Bruce D."/>
            <person name="Detter C."/>
            <person name="Tapia R."/>
            <person name="Goodwin L."/>
            <person name="Chen A."/>
            <person name="Palaniappan K."/>
            <person name="Land M."/>
            <person name="Hauser L."/>
            <person name="Chang Y.J."/>
            <person name="Jeffries C.D."/>
            <person name="Rohde M."/>
            <person name="Goker M."/>
            <person name="Spring S."/>
            <person name="Woyke T."/>
            <person name="Bristow J."/>
            <person name="Eisen J.A."/>
            <person name="Markowitz V."/>
            <person name="Hugenholtz P."/>
            <person name="Kyrpides N.C."/>
            <person name="Klenk H.P."/>
        </authorList>
    </citation>
    <scope>NUCLEOTIDE SEQUENCE [LARGE SCALE GENOMIC DNA]</scope>
    <source>
        <strain evidence="16">ATCC 49924 / DSM 5501 / Z-7288</strain>
    </source>
</reference>
<dbReference type="InterPro" id="IPR042174">
    <property type="entry name" value="RecF_2"/>
</dbReference>